<dbReference type="Proteomes" id="UP000064967">
    <property type="component" value="Chromosome"/>
</dbReference>
<organism evidence="2 3">
    <name type="scientific">Labilithrix luteola</name>
    <dbReference type="NCBI Taxonomy" id="1391654"/>
    <lineage>
        <taxon>Bacteria</taxon>
        <taxon>Pseudomonadati</taxon>
        <taxon>Myxococcota</taxon>
        <taxon>Polyangia</taxon>
        <taxon>Polyangiales</taxon>
        <taxon>Labilitrichaceae</taxon>
        <taxon>Labilithrix</taxon>
    </lineage>
</organism>
<gene>
    <name evidence="2" type="ORF">AKJ09_03664</name>
</gene>
<evidence type="ECO:0000256" key="1">
    <source>
        <dbReference type="SAM" id="MobiDB-lite"/>
    </source>
</evidence>
<sequence length="387" mass="40706">MPNEYSNFTQQDADRPDQGYSTGTPGTGDHGEVWDPVTKTWSKPGQRSNDAAKNGYWASGYMGSGRDNSAARIGGPQTAGRVSGIDPSWGGYSSTVVYDANGNLVNDPSQSGRAADVGKYRNLAQAAANRQAYQNDYTAANGYAAQAQQARGIQGDAMGMARNAALGGPTASQQLARNMLSQGLAAQQSAALSARGGPLAQAAALRQQQMGQGGFIAQGNQQLAALQAQEMADARSQYAQYATQQRNGDMTGAELNQQQANAQMQNELAQRGLNQQAQTGYEGLAYDVNAASQQAALDNRKIDVGAYDVNSQFDQRDADRRQQVTGAALSAVGTGLSAAAGAFGNSDQKKSGGDNWWDHLDGSDRRMKTEVRSMGLAGAAMARRGGR</sequence>
<name>A0A0K1PTY9_9BACT</name>
<protein>
    <submittedName>
        <fullName evidence="2">Uncharacterized protein</fullName>
    </submittedName>
</protein>
<evidence type="ECO:0000313" key="2">
    <source>
        <dbReference type="EMBL" id="AKU97000.1"/>
    </source>
</evidence>
<dbReference type="EMBL" id="CP012333">
    <property type="protein sequence ID" value="AKU97000.1"/>
    <property type="molecule type" value="Genomic_DNA"/>
</dbReference>
<accession>A0A0K1PTY9</accession>
<evidence type="ECO:0000313" key="3">
    <source>
        <dbReference type="Proteomes" id="UP000064967"/>
    </source>
</evidence>
<feature type="compositionally biased region" description="Polar residues" evidence="1">
    <location>
        <begin position="39"/>
        <end position="51"/>
    </location>
</feature>
<dbReference type="STRING" id="1391654.AKJ09_03664"/>
<feature type="region of interest" description="Disordered" evidence="1">
    <location>
        <begin position="1"/>
        <end position="52"/>
    </location>
</feature>
<proteinExistence type="predicted"/>
<feature type="compositionally biased region" description="Polar residues" evidence="1">
    <location>
        <begin position="1"/>
        <end position="11"/>
    </location>
</feature>
<dbReference type="AlphaFoldDB" id="A0A0K1PTY9"/>
<dbReference type="RefSeq" id="WP_146648215.1">
    <property type="nucleotide sequence ID" value="NZ_CP012333.1"/>
</dbReference>
<reference evidence="2 3" key="1">
    <citation type="submission" date="2015-08" db="EMBL/GenBank/DDBJ databases">
        <authorList>
            <person name="Babu N.S."/>
            <person name="Beckwith C.J."/>
            <person name="Beseler K.G."/>
            <person name="Brison A."/>
            <person name="Carone J.V."/>
            <person name="Caskin T.P."/>
            <person name="Diamond M."/>
            <person name="Durham M.E."/>
            <person name="Foxe J.M."/>
            <person name="Go M."/>
            <person name="Henderson B.A."/>
            <person name="Jones I.B."/>
            <person name="McGettigan J.A."/>
            <person name="Micheletti S.J."/>
            <person name="Nasrallah M.E."/>
            <person name="Ortiz D."/>
            <person name="Piller C.R."/>
            <person name="Privatt S.R."/>
            <person name="Schneider S.L."/>
            <person name="Sharp S."/>
            <person name="Smith T.C."/>
            <person name="Stanton J.D."/>
            <person name="Ullery H.E."/>
            <person name="Wilson R.J."/>
            <person name="Serrano M.G."/>
            <person name="Buck G."/>
            <person name="Lee V."/>
            <person name="Wang Y."/>
            <person name="Carvalho R."/>
            <person name="Voegtly L."/>
            <person name="Shi R."/>
            <person name="Duckworth R."/>
            <person name="Johnson A."/>
            <person name="Loviza R."/>
            <person name="Walstead R."/>
            <person name="Shah Z."/>
            <person name="Kiflezghi M."/>
            <person name="Wade K."/>
            <person name="Ball S.L."/>
            <person name="Bradley K.W."/>
            <person name="Asai D.J."/>
            <person name="Bowman C.A."/>
            <person name="Russell D.A."/>
            <person name="Pope W.H."/>
            <person name="Jacobs-Sera D."/>
            <person name="Hendrix R.W."/>
            <person name="Hatfull G.F."/>
        </authorList>
    </citation>
    <scope>NUCLEOTIDE SEQUENCE [LARGE SCALE GENOMIC DNA]</scope>
    <source>
        <strain evidence="2 3">DSM 27648</strain>
    </source>
</reference>
<keyword evidence="3" id="KW-1185">Reference proteome</keyword>
<dbReference type="KEGG" id="llu:AKJ09_03664"/>